<feature type="transmembrane region" description="Helical" evidence="2">
    <location>
        <begin position="82"/>
        <end position="100"/>
    </location>
</feature>
<evidence type="ECO:0000313" key="5">
    <source>
        <dbReference type="Proteomes" id="UP000252004"/>
    </source>
</evidence>
<evidence type="ECO:0000313" key="4">
    <source>
        <dbReference type="EMBL" id="AXE26149.1"/>
    </source>
</evidence>
<feature type="transmembrane region" description="Helical" evidence="2">
    <location>
        <begin position="38"/>
        <end position="62"/>
    </location>
</feature>
<dbReference type="Proteomes" id="UP000252004">
    <property type="component" value="Chromosome"/>
</dbReference>
<dbReference type="EMBL" id="CP030862">
    <property type="protein sequence ID" value="AXE26149.1"/>
    <property type="molecule type" value="Genomic_DNA"/>
</dbReference>
<feature type="transmembrane region" description="Helical" evidence="2">
    <location>
        <begin position="107"/>
        <end position="124"/>
    </location>
</feature>
<keyword evidence="2" id="KW-0812">Transmembrane</keyword>
<dbReference type="AlphaFoldDB" id="A0A344U5H8"/>
<name>A0A344U5H8_9ACTN</name>
<reference evidence="4 5" key="1">
    <citation type="submission" date="2018-01" db="EMBL/GenBank/DDBJ databases">
        <title>Draft genome Sequence of streptomyces globosus LZH-48.</title>
        <authorList>
            <person name="Ran K."/>
            <person name="Li Z."/>
            <person name="Wei S."/>
            <person name="Dong R."/>
        </authorList>
    </citation>
    <scope>NUCLEOTIDE SEQUENCE [LARGE SCALE GENOMIC DNA]</scope>
    <source>
        <strain evidence="4 5">LZH-48</strain>
    </source>
</reference>
<gene>
    <name evidence="4" type="ORF">C0216_24205</name>
</gene>
<sequence length="430" mass="45092">MIEASLDAVPGLILGFCILAVIFGVPAAVFAHRNTIPAFATVLSAVSVAGIVCVTLMPGLSADAGRNSCDLGFELAGLGPSAWLNFALFIPAPLFAAVAFRKPLLTVTAAVVGSAAIEAAQTRLATGRTCSLTDLVMNSAGAVIGTAAALVWLLAAGDSLALRWKRDAALSTITAAAGSVLLTAVLAIWTPDTRDAVASDRETATRVAATEEAVQWMGEVSTAAFGPNQQNSGIHTEHRDGRWILAFQSDSGTIDGVWPDRTLTSIKARNNEAEPGTLTAADATATGKTFAETWFPDQVRGSTLTTQPLGNSPRTVYELTYRRHANGVMLPMRLDLAVTSTGRILHVSCIPEPDPAMPAPVLNRETAETRAREHTGRTPTAAVLLAQKISGTWRPVWMVGMPEGSPQPDVFLDAVTGTPVTPDPTRRPPG</sequence>
<feature type="region of interest" description="Disordered" evidence="1">
    <location>
        <begin position="408"/>
        <end position="430"/>
    </location>
</feature>
<dbReference type="RefSeq" id="WP_114057324.1">
    <property type="nucleotide sequence ID" value="NZ_CP030862.1"/>
</dbReference>
<feature type="transmembrane region" description="Helical" evidence="2">
    <location>
        <begin position="12"/>
        <end position="31"/>
    </location>
</feature>
<keyword evidence="5" id="KW-1185">Reference proteome</keyword>
<evidence type="ECO:0000256" key="2">
    <source>
        <dbReference type="SAM" id="Phobius"/>
    </source>
</evidence>
<proteinExistence type="predicted"/>
<evidence type="ECO:0000259" key="3">
    <source>
        <dbReference type="Pfam" id="PF04892"/>
    </source>
</evidence>
<protein>
    <recommendedName>
        <fullName evidence="3">VanZ-like domain-containing protein</fullName>
    </recommendedName>
</protein>
<dbReference type="KEGG" id="sgz:C0216_24205"/>
<feature type="domain" description="VanZ-like" evidence="3">
    <location>
        <begin position="83"/>
        <end position="151"/>
    </location>
</feature>
<keyword evidence="2" id="KW-0472">Membrane</keyword>
<organism evidence="4 5">
    <name type="scientific">Streptomyces globosus</name>
    <dbReference type="NCBI Taxonomy" id="68209"/>
    <lineage>
        <taxon>Bacteria</taxon>
        <taxon>Bacillati</taxon>
        <taxon>Actinomycetota</taxon>
        <taxon>Actinomycetes</taxon>
        <taxon>Kitasatosporales</taxon>
        <taxon>Streptomycetaceae</taxon>
        <taxon>Streptomyces</taxon>
    </lineage>
</organism>
<evidence type="ECO:0000256" key="1">
    <source>
        <dbReference type="SAM" id="MobiDB-lite"/>
    </source>
</evidence>
<dbReference type="OrthoDB" id="3869358at2"/>
<dbReference type="InterPro" id="IPR006976">
    <property type="entry name" value="VanZ-like"/>
</dbReference>
<accession>A0A344U5H8</accession>
<feature type="transmembrane region" description="Helical" evidence="2">
    <location>
        <begin position="168"/>
        <end position="189"/>
    </location>
</feature>
<dbReference type="Pfam" id="PF04892">
    <property type="entry name" value="VanZ"/>
    <property type="match status" value="1"/>
</dbReference>
<keyword evidence="2" id="KW-1133">Transmembrane helix</keyword>
<feature type="transmembrane region" description="Helical" evidence="2">
    <location>
        <begin position="136"/>
        <end position="156"/>
    </location>
</feature>